<dbReference type="PANTHER" id="PTHR42713:SF3">
    <property type="entry name" value="TRANSCRIPTIONAL REGULATORY PROTEIN HPTR"/>
    <property type="match status" value="1"/>
</dbReference>
<keyword evidence="7" id="KW-0804">Transcription</keyword>
<keyword evidence="12" id="KW-1185">Reference proteome</keyword>
<dbReference type="PANTHER" id="PTHR42713">
    <property type="entry name" value="HISTIDINE KINASE-RELATED"/>
    <property type="match status" value="1"/>
</dbReference>
<dbReference type="Gene3D" id="1.10.10.60">
    <property type="entry name" value="Homeodomain-like"/>
    <property type="match status" value="2"/>
</dbReference>
<dbReference type="InterPro" id="IPR009057">
    <property type="entry name" value="Homeodomain-like_sf"/>
</dbReference>
<dbReference type="Proteomes" id="UP000199017">
    <property type="component" value="Unassembled WGS sequence"/>
</dbReference>
<feature type="domain" description="Response regulatory" evidence="10">
    <location>
        <begin position="3"/>
        <end position="120"/>
    </location>
</feature>
<gene>
    <name evidence="11" type="ORF">SAMN05216352_1044</name>
</gene>
<evidence type="ECO:0000259" key="9">
    <source>
        <dbReference type="PROSITE" id="PS01124"/>
    </source>
</evidence>
<dbReference type="InterPro" id="IPR051552">
    <property type="entry name" value="HptR"/>
</dbReference>
<evidence type="ECO:0000256" key="5">
    <source>
        <dbReference type="ARBA" id="ARBA00023015"/>
    </source>
</evidence>
<dbReference type="PRINTS" id="PR00032">
    <property type="entry name" value="HTHARAC"/>
</dbReference>
<keyword evidence="4" id="KW-0902">Two-component regulatory system</keyword>
<dbReference type="SMART" id="SM00342">
    <property type="entry name" value="HTH_ARAC"/>
    <property type="match status" value="1"/>
</dbReference>
<dbReference type="EMBL" id="FNDU01000004">
    <property type="protein sequence ID" value="SDH98907.1"/>
    <property type="molecule type" value="Genomic_DNA"/>
</dbReference>
<dbReference type="InterPro" id="IPR018060">
    <property type="entry name" value="HTH_AraC"/>
</dbReference>
<dbReference type="CDD" id="cd17536">
    <property type="entry name" value="REC_YesN-like"/>
    <property type="match status" value="1"/>
</dbReference>
<dbReference type="GO" id="GO:0000160">
    <property type="term" value="P:phosphorelay signal transduction system"/>
    <property type="evidence" value="ECO:0007669"/>
    <property type="project" value="UniProtKB-KW"/>
</dbReference>
<dbReference type="GO" id="GO:0005737">
    <property type="term" value="C:cytoplasm"/>
    <property type="evidence" value="ECO:0007669"/>
    <property type="project" value="UniProtKB-SubCell"/>
</dbReference>
<dbReference type="Pfam" id="PF00072">
    <property type="entry name" value="Response_reg"/>
    <property type="match status" value="1"/>
</dbReference>
<dbReference type="GO" id="GO:0043565">
    <property type="term" value="F:sequence-specific DNA binding"/>
    <property type="evidence" value="ECO:0007669"/>
    <property type="project" value="InterPro"/>
</dbReference>
<dbReference type="Pfam" id="PF12833">
    <property type="entry name" value="HTH_18"/>
    <property type="match status" value="1"/>
</dbReference>
<evidence type="ECO:0000259" key="10">
    <source>
        <dbReference type="PROSITE" id="PS50110"/>
    </source>
</evidence>
<protein>
    <submittedName>
        <fullName evidence="11">Helix-turn-helix domain-containing protein</fullName>
    </submittedName>
</protein>
<dbReference type="GO" id="GO:0003700">
    <property type="term" value="F:DNA-binding transcription factor activity"/>
    <property type="evidence" value="ECO:0007669"/>
    <property type="project" value="InterPro"/>
</dbReference>
<evidence type="ECO:0000256" key="2">
    <source>
        <dbReference type="ARBA" id="ARBA00022490"/>
    </source>
</evidence>
<name>A0A1G8GX19_9BACI</name>
<feature type="domain" description="HTH araC/xylS-type" evidence="9">
    <location>
        <begin position="276"/>
        <end position="374"/>
    </location>
</feature>
<evidence type="ECO:0000256" key="1">
    <source>
        <dbReference type="ARBA" id="ARBA00004496"/>
    </source>
</evidence>
<evidence type="ECO:0000313" key="12">
    <source>
        <dbReference type="Proteomes" id="UP000199017"/>
    </source>
</evidence>
<accession>A0A1G8GX19</accession>
<dbReference type="RefSeq" id="WP_091583254.1">
    <property type="nucleotide sequence ID" value="NZ_FNDU01000004.1"/>
</dbReference>
<evidence type="ECO:0000313" key="11">
    <source>
        <dbReference type="EMBL" id="SDH98907.1"/>
    </source>
</evidence>
<keyword evidence="6" id="KW-0238">DNA-binding</keyword>
<dbReference type="Gene3D" id="3.40.50.2300">
    <property type="match status" value="1"/>
</dbReference>
<dbReference type="STRING" id="930129.SAMN05216352_1044"/>
<dbReference type="OrthoDB" id="342399at2"/>
<evidence type="ECO:0000256" key="6">
    <source>
        <dbReference type="ARBA" id="ARBA00023125"/>
    </source>
</evidence>
<evidence type="ECO:0000256" key="8">
    <source>
        <dbReference type="PROSITE-ProRule" id="PRU00169"/>
    </source>
</evidence>
<dbReference type="AlphaFoldDB" id="A0A1G8GX19"/>
<proteinExistence type="predicted"/>
<dbReference type="PROSITE" id="PS50110">
    <property type="entry name" value="RESPONSE_REGULATORY"/>
    <property type="match status" value="1"/>
</dbReference>
<dbReference type="InterPro" id="IPR020449">
    <property type="entry name" value="Tscrpt_reg_AraC-type_HTH"/>
</dbReference>
<keyword evidence="3 8" id="KW-0597">Phosphoprotein</keyword>
<evidence type="ECO:0000256" key="3">
    <source>
        <dbReference type="ARBA" id="ARBA00022553"/>
    </source>
</evidence>
<dbReference type="PROSITE" id="PS01124">
    <property type="entry name" value="HTH_ARAC_FAMILY_2"/>
    <property type="match status" value="1"/>
</dbReference>
<evidence type="ECO:0000256" key="7">
    <source>
        <dbReference type="ARBA" id="ARBA00023163"/>
    </source>
</evidence>
<reference evidence="11 12" key="1">
    <citation type="submission" date="2016-10" db="EMBL/GenBank/DDBJ databases">
        <authorList>
            <person name="de Groot N.N."/>
        </authorList>
    </citation>
    <scope>NUCLEOTIDE SEQUENCE [LARGE SCALE GENOMIC DNA]</scope>
    <source>
        <strain evidence="12">P4B,CCM 7963,CECT 7998,DSM 25260,IBRC-M 10614,KCTC 13821</strain>
    </source>
</reference>
<sequence>MYKVLLIDDEELILESLKQTFPWEEINCYVAATARNGEEGIEKFHSIRPDLVVTDIKMPDMDGLEFLKEILADRSADEVIVLSGFDEFDFVRSALKYKAFHYLLKPIDREELKDTLKKAINEIEDKTKAQHTTLKSELFEAAFQKNQRGLITRKLEAQTLAVLKIIHGSGIKLEDTKTNEYEIFVYPLSNEDILVIGYGQFIKEQLYTLAESLLKENNARKAALGPEVKGSKNLNYSLERAETFLRQKEYIKDQLLTEAVYRNYQSFEKQSNTMLSKAKYFVEENYHKPLTIEEVAKTFGFSPSYFSTMYKEVNGKTFSEHLKLTRIERACDLLRDTNKPAYEIANMVGYEDQRYFSQVFRKLKQMTPSQYRKQKQS</sequence>
<dbReference type="InterPro" id="IPR001789">
    <property type="entry name" value="Sig_transdc_resp-reg_receiver"/>
</dbReference>
<keyword evidence="2" id="KW-0963">Cytoplasm</keyword>
<feature type="modified residue" description="4-aspartylphosphate" evidence="8">
    <location>
        <position position="55"/>
    </location>
</feature>
<organism evidence="11 12">
    <name type="scientific">Alteribacillus bidgolensis</name>
    <dbReference type="NCBI Taxonomy" id="930129"/>
    <lineage>
        <taxon>Bacteria</taxon>
        <taxon>Bacillati</taxon>
        <taxon>Bacillota</taxon>
        <taxon>Bacilli</taxon>
        <taxon>Bacillales</taxon>
        <taxon>Bacillaceae</taxon>
        <taxon>Alteribacillus</taxon>
    </lineage>
</organism>
<evidence type="ECO:0000256" key="4">
    <source>
        <dbReference type="ARBA" id="ARBA00023012"/>
    </source>
</evidence>
<keyword evidence="5" id="KW-0805">Transcription regulation</keyword>
<dbReference type="SMART" id="SM00448">
    <property type="entry name" value="REC"/>
    <property type="match status" value="1"/>
</dbReference>
<comment type="subcellular location">
    <subcellularLocation>
        <location evidence="1">Cytoplasm</location>
    </subcellularLocation>
</comment>
<dbReference type="InterPro" id="IPR011006">
    <property type="entry name" value="CheY-like_superfamily"/>
</dbReference>
<dbReference type="SUPFAM" id="SSF46689">
    <property type="entry name" value="Homeodomain-like"/>
    <property type="match status" value="2"/>
</dbReference>
<dbReference type="SUPFAM" id="SSF52172">
    <property type="entry name" value="CheY-like"/>
    <property type="match status" value="1"/>
</dbReference>